<dbReference type="InterPro" id="IPR032466">
    <property type="entry name" value="Metal_Hydrolase"/>
</dbReference>
<evidence type="ECO:0000259" key="2">
    <source>
        <dbReference type="Pfam" id="PF07969"/>
    </source>
</evidence>
<keyword evidence="4" id="KW-1185">Reference proteome</keyword>
<name>B9XQK2_PEDPL</name>
<dbReference type="EMBL" id="ABOX02000055">
    <property type="protein sequence ID" value="EEF57852.1"/>
    <property type="molecule type" value="Genomic_DNA"/>
</dbReference>
<proteinExistence type="predicted"/>
<feature type="domain" description="Amidohydrolase 3" evidence="2">
    <location>
        <begin position="416"/>
        <end position="505"/>
    </location>
</feature>
<dbReference type="InterPro" id="IPR050378">
    <property type="entry name" value="Metallo-dep_Hydrolases_sf"/>
</dbReference>
<dbReference type="GO" id="GO:0016812">
    <property type="term" value="F:hydrolase activity, acting on carbon-nitrogen (but not peptide) bonds, in cyclic amides"/>
    <property type="evidence" value="ECO:0007669"/>
    <property type="project" value="TreeGrafter"/>
</dbReference>
<dbReference type="InterPro" id="IPR011059">
    <property type="entry name" value="Metal-dep_hydrolase_composite"/>
</dbReference>
<dbReference type="CDD" id="cd01297">
    <property type="entry name" value="D-aminoacylase"/>
    <property type="match status" value="1"/>
</dbReference>
<comment type="caution">
    <text evidence="3">The sequence shown here is derived from an EMBL/GenBank/DDBJ whole genome shotgun (WGS) entry which is preliminary data.</text>
</comment>
<evidence type="ECO:0000256" key="1">
    <source>
        <dbReference type="SAM" id="SignalP"/>
    </source>
</evidence>
<evidence type="ECO:0000313" key="3">
    <source>
        <dbReference type="EMBL" id="EEF57852.1"/>
    </source>
</evidence>
<accession>B9XQK2</accession>
<dbReference type="AlphaFoldDB" id="B9XQK2"/>
<organism evidence="3 4">
    <name type="scientific">Pedosphaera parvula (strain Ellin514)</name>
    <dbReference type="NCBI Taxonomy" id="320771"/>
    <lineage>
        <taxon>Bacteria</taxon>
        <taxon>Pseudomonadati</taxon>
        <taxon>Verrucomicrobiota</taxon>
        <taxon>Pedosphaerae</taxon>
        <taxon>Pedosphaerales</taxon>
        <taxon>Pedosphaeraceae</taxon>
        <taxon>Pedosphaera</taxon>
    </lineage>
</organism>
<keyword evidence="1" id="KW-0732">Signal</keyword>
<evidence type="ECO:0000313" key="4">
    <source>
        <dbReference type="Proteomes" id="UP000003688"/>
    </source>
</evidence>
<feature type="chain" id="PRO_5002895058" evidence="1">
    <location>
        <begin position="23"/>
        <end position="527"/>
    </location>
</feature>
<gene>
    <name evidence="3" type="ORF">Cflav_PD0916</name>
</gene>
<reference evidence="3 4" key="1">
    <citation type="journal article" date="2011" name="J. Bacteriol.">
        <title>Genome sequence of 'Pedosphaera parvula' Ellin514, an aerobic Verrucomicrobial isolate from pasture soil.</title>
        <authorList>
            <person name="Kant R."/>
            <person name="van Passel M.W."/>
            <person name="Sangwan P."/>
            <person name="Palva A."/>
            <person name="Lucas S."/>
            <person name="Copeland A."/>
            <person name="Lapidus A."/>
            <person name="Glavina Del Rio T."/>
            <person name="Dalin E."/>
            <person name="Tice H."/>
            <person name="Bruce D."/>
            <person name="Goodwin L."/>
            <person name="Pitluck S."/>
            <person name="Chertkov O."/>
            <person name="Larimer F.W."/>
            <person name="Land M.L."/>
            <person name="Hauser L."/>
            <person name="Brettin T.S."/>
            <person name="Detter J.C."/>
            <person name="Han S."/>
            <person name="de Vos W.M."/>
            <person name="Janssen P.H."/>
            <person name="Smidt H."/>
        </authorList>
    </citation>
    <scope>NUCLEOTIDE SEQUENCE [LARGE SCALE GENOMIC DNA]</scope>
    <source>
        <strain evidence="3 4">Ellin514</strain>
    </source>
</reference>
<dbReference type="STRING" id="320771.Cflav_PD0916"/>
<feature type="signal peptide" evidence="1">
    <location>
        <begin position="1"/>
        <end position="22"/>
    </location>
</feature>
<dbReference type="Proteomes" id="UP000003688">
    <property type="component" value="Unassembled WGS sequence"/>
</dbReference>
<dbReference type="OrthoDB" id="9765462at2"/>
<dbReference type="Gene3D" id="3.20.20.140">
    <property type="entry name" value="Metal-dependent hydrolases"/>
    <property type="match status" value="2"/>
</dbReference>
<dbReference type="RefSeq" id="WP_007418088.1">
    <property type="nucleotide sequence ID" value="NZ_ABOX02000055.1"/>
</dbReference>
<feature type="domain" description="Amidohydrolase 3" evidence="2">
    <location>
        <begin position="66"/>
        <end position="249"/>
    </location>
</feature>
<dbReference type="PANTHER" id="PTHR11647">
    <property type="entry name" value="HYDRANTOINASE/DIHYDROPYRIMIDINASE FAMILY MEMBER"/>
    <property type="match status" value="1"/>
</dbReference>
<sequence precursor="true">MKLVPRIFAVTLVLICGPLAQAETYDLIVRHGRVVDGTGNPAYFADVAVTNGHIAAIGRIDGDAKREIDAKGLIVAPGFIDVHTHADEVAEMPYAENFIRMGVTTIVVGNCGASELNIGNLFKNIEATNAALNVASLIGHGTVRGKAMGGSFMRPPTPQELDKMEGYVDQAMRDGAVGLSTGLIYLPGTFAKTEEIIELAKVASKYDGIYASHMRDEGTGIYKSLNELFRIAREAHIRAEVSHIKLSGNSVWGQTEKVIAAIENARAEGLDITQDEYSYDASSTGMSQLVPDTAREGGHEKFRERIKDPEQKSAIIAKMKASLKEHGRDNYSYAFIAEYKHDRSLQGLDITEAAKAKRGSDSLDDQIEMILEIESNGGASGVFHGINEKDLQIFMSQPNTMIACDSGLREFGKGVPHPRGYGNNPRVLARYVRETHTLKLEDAIRKMTTLPAQTFQFKDRGQLREGNWADLTIFDPEKVQDNATYKEPHHYPSGIPFVIVNGVAVIKNGELTGERPGKALRHTPSIQ</sequence>
<protein>
    <submittedName>
        <fullName evidence="3">D-aminoacylase domain protein</fullName>
    </submittedName>
</protein>
<dbReference type="InterPro" id="IPR013108">
    <property type="entry name" value="Amidohydro_3"/>
</dbReference>
<dbReference type="PANTHER" id="PTHR11647:SF1">
    <property type="entry name" value="COLLAPSIN RESPONSE MEDIATOR PROTEIN"/>
    <property type="match status" value="1"/>
</dbReference>
<dbReference type="Pfam" id="PF07969">
    <property type="entry name" value="Amidohydro_3"/>
    <property type="match status" value="2"/>
</dbReference>
<dbReference type="SUPFAM" id="SSF51338">
    <property type="entry name" value="Composite domain of metallo-dependent hydrolases"/>
    <property type="match status" value="1"/>
</dbReference>
<dbReference type="SUPFAM" id="SSF51556">
    <property type="entry name" value="Metallo-dependent hydrolases"/>
    <property type="match status" value="1"/>
</dbReference>
<dbReference type="GO" id="GO:0005829">
    <property type="term" value="C:cytosol"/>
    <property type="evidence" value="ECO:0007669"/>
    <property type="project" value="TreeGrafter"/>
</dbReference>